<keyword evidence="1 4" id="KW-0378">Hydrolase</keyword>
<dbReference type="SUPFAM" id="SSF52151">
    <property type="entry name" value="FabD/lysophospholipase-like"/>
    <property type="match status" value="1"/>
</dbReference>
<dbReference type="PROSITE" id="PS51635">
    <property type="entry name" value="PNPLA"/>
    <property type="match status" value="1"/>
</dbReference>
<accession>A0A1I2GVS4</accession>
<dbReference type="PANTHER" id="PTHR14226:SF78">
    <property type="entry name" value="SLR0060 PROTEIN"/>
    <property type="match status" value="1"/>
</dbReference>
<reference evidence="6 7" key="1">
    <citation type="submission" date="2016-10" db="EMBL/GenBank/DDBJ databases">
        <authorList>
            <person name="de Groot N.N."/>
        </authorList>
    </citation>
    <scope>NUCLEOTIDE SEQUENCE [LARGE SCALE GENOMIC DNA]</scope>
    <source>
        <strain>GEY</strain>
        <strain evidence="7">DSM 9560</strain>
    </source>
</reference>
<feature type="short sequence motif" description="GXGXXG" evidence="4">
    <location>
        <begin position="9"/>
        <end position="14"/>
    </location>
</feature>
<keyword evidence="7" id="KW-1185">Reference proteome</keyword>
<evidence type="ECO:0000259" key="5">
    <source>
        <dbReference type="PROSITE" id="PS51635"/>
    </source>
</evidence>
<evidence type="ECO:0000313" key="6">
    <source>
        <dbReference type="EMBL" id="SFF21169.1"/>
    </source>
</evidence>
<evidence type="ECO:0000256" key="3">
    <source>
        <dbReference type="ARBA" id="ARBA00023098"/>
    </source>
</evidence>
<dbReference type="InterPro" id="IPR050301">
    <property type="entry name" value="NTE"/>
</dbReference>
<protein>
    <submittedName>
        <fullName evidence="6">NTE family protein</fullName>
    </submittedName>
</protein>
<feature type="active site" description="Nucleophile" evidence="4">
    <location>
        <position position="38"/>
    </location>
</feature>
<feature type="short sequence motif" description="DGA/G" evidence="4">
    <location>
        <begin position="150"/>
        <end position="152"/>
    </location>
</feature>
<organism evidence="6 7">
    <name type="scientific">Thermoflexibacter ruber</name>
    <dbReference type="NCBI Taxonomy" id="1003"/>
    <lineage>
        <taxon>Bacteria</taxon>
        <taxon>Pseudomonadati</taxon>
        <taxon>Bacteroidota</taxon>
        <taxon>Cytophagia</taxon>
        <taxon>Cytophagales</taxon>
        <taxon>Thermoflexibacteraceae</taxon>
        <taxon>Thermoflexibacter</taxon>
    </lineage>
</organism>
<dbReference type="Gene3D" id="3.40.1090.10">
    <property type="entry name" value="Cytosolic phospholipase A2 catalytic domain"/>
    <property type="match status" value="1"/>
</dbReference>
<dbReference type="AlphaFoldDB" id="A0A1I2GVS4"/>
<dbReference type="RefSeq" id="WP_091545593.1">
    <property type="nucleotide sequence ID" value="NZ_FONY01000020.1"/>
</dbReference>
<dbReference type="GO" id="GO:0016787">
    <property type="term" value="F:hydrolase activity"/>
    <property type="evidence" value="ECO:0007669"/>
    <property type="project" value="UniProtKB-UniRule"/>
</dbReference>
<evidence type="ECO:0000256" key="4">
    <source>
        <dbReference type="PROSITE-ProRule" id="PRU01161"/>
    </source>
</evidence>
<dbReference type="EMBL" id="FONY01000020">
    <property type="protein sequence ID" value="SFF21169.1"/>
    <property type="molecule type" value="Genomic_DNA"/>
</dbReference>
<dbReference type="InterPro" id="IPR016035">
    <property type="entry name" value="Acyl_Trfase/lysoPLipase"/>
</dbReference>
<feature type="domain" description="PNPLA" evidence="5">
    <location>
        <begin position="5"/>
        <end position="163"/>
    </location>
</feature>
<evidence type="ECO:0000256" key="2">
    <source>
        <dbReference type="ARBA" id="ARBA00022963"/>
    </source>
</evidence>
<keyword evidence="2 4" id="KW-0442">Lipid degradation</keyword>
<evidence type="ECO:0000256" key="1">
    <source>
        <dbReference type="ARBA" id="ARBA00022801"/>
    </source>
</evidence>
<dbReference type="GO" id="GO:0016042">
    <property type="term" value="P:lipid catabolic process"/>
    <property type="evidence" value="ECO:0007669"/>
    <property type="project" value="UniProtKB-UniRule"/>
</dbReference>
<feature type="active site" description="Proton acceptor" evidence="4">
    <location>
        <position position="150"/>
    </location>
</feature>
<dbReference type="InterPro" id="IPR002641">
    <property type="entry name" value="PNPLA_dom"/>
</dbReference>
<dbReference type="Pfam" id="PF01734">
    <property type="entry name" value="Patatin"/>
    <property type="match status" value="1"/>
</dbReference>
<sequence>MKIGLALSGGGARGISHLGVLEALEEHGIQPAFLSGVSAGAIVGALYAAGNRPWEILHFIVKTKIFKFFKPDTSLTGLLRIEATEKLYEQMLKENSFASLSIPLTVSATDIEYGEIVYFSEGELIKPLQASSCVPVLFAPVEINGRYYVDGGVLNNLPVEPLEGKCDYIIGVHSNALPTHFKVTNIKQMIERALHLAINTNIEGRRGKCHFFIEPPKMAFFGVYDVAKAQEIYQIGYEYTKEYLKNLPLLD</sequence>
<dbReference type="OrthoDB" id="9770965at2"/>
<proteinExistence type="predicted"/>
<dbReference type="PANTHER" id="PTHR14226">
    <property type="entry name" value="NEUROPATHY TARGET ESTERASE/SWISS CHEESE D.MELANOGASTER"/>
    <property type="match status" value="1"/>
</dbReference>
<dbReference type="CDD" id="cd07205">
    <property type="entry name" value="Pat_PNPLA6_PNPLA7_NTE1_like"/>
    <property type="match status" value="1"/>
</dbReference>
<evidence type="ECO:0000313" key="7">
    <source>
        <dbReference type="Proteomes" id="UP000199513"/>
    </source>
</evidence>
<name>A0A1I2GVS4_9BACT</name>
<gene>
    <name evidence="6" type="ORF">SAMN04488541_102040</name>
</gene>
<dbReference type="Proteomes" id="UP000199513">
    <property type="component" value="Unassembled WGS sequence"/>
</dbReference>
<feature type="short sequence motif" description="GXSXG" evidence="4">
    <location>
        <begin position="36"/>
        <end position="40"/>
    </location>
</feature>
<keyword evidence="3 4" id="KW-0443">Lipid metabolism</keyword>